<evidence type="ECO:0000313" key="7">
    <source>
        <dbReference type="Proteomes" id="UP000549394"/>
    </source>
</evidence>
<dbReference type="GO" id="GO:0047617">
    <property type="term" value="F:fatty acyl-CoA hydrolase activity"/>
    <property type="evidence" value="ECO:0007669"/>
    <property type="project" value="TreeGrafter"/>
</dbReference>
<dbReference type="EMBL" id="CAJFCJ010000003">
    <property type="protein sequence ID" value="CAD5113091.1"/>
    <property type="molecule type" value="Genomic_DNA"/>
</dbReference>
<dbReference type="InterPro" id="IPR029069">
    <property type="entry name" value="HotDog_dom_sf"/>
</dbReference>
<proteinExistence type="inferred from homology"/>
<protein>
    <submittedName>
        <fullName evidence="6">DgyrCDS2284</fullName>
    </submittedName>
</protein>
<keyword evidence="2" id="KW-0677">Repeat</keyword>
<comment type="caution">
    <text evidence="6">The sequence shown here is derived from an EMBL/GenBank/DDBJ whole genome shotgun (WGS) entry which is preliminary data.</text>
</comment>
<dbReference type="OrthoDB" id="331699at2759"/>
<dbReference type="FunFam" id="3.10.129.10:FF:000012">
    <property type="entry name" value="Acyl-coenzyme A thioesterase 9, mitochondrial"/>
    <property type="match status" value="1"/>
</dbReference>
<evidence type="ECO:0000256" key="2">
    <source>
        <dbReference type="ARBA" id="ARBA00022737"/>
    </source>
</evidence>
<accession>A0A7I8VA25</accession>
<dbReference type="GO" id="GO:0005739">
    <property type="term" value="C:mitochondrion"/>
    <property type="evidence" value="ECO:0007669"/>
    <property type="project" value="TreeGrafter"/>
</dbReference>
<reference evidence="6 7" key="1">
    <citation type="submission" date="2020-08" db="EMBL/GenBank/DDBJ databases">
        <authorList>
            <person name="Hejnol A."/>
        </authorList>
    </citation>
    <scope>NUCLEOTIDE SEQUENCE [LARGE SCALE GENOMIC DNA]</scope>
</reference>
<dbReference type="CDD" id="cd03442">
    <property type="entry name" value="BFIT_BACH"/>
    <property type="match status" value="2"/>
</dbReference>
<feature type="domain" description="HotDog ACOT-type" evidence="5">
    <location>
        <begin position="40"/>
        <end position="160"/>
    </location>
</feature>
<dbReference type="SUPFAM" id="SSF54637">
    <property type="entry name" value="Thioesterase/thiol ester dehydrase-isomerase"/>
    <property type="match status" value="2"/>
</dbReference>
<comment type="similarity">
    <text evidence="1">Belongs to the acyl coenzyme A hydrolase family.</text>
</comment>
<evidence type="ECO:0000313" key="6">
    <source>
        <dbReference type="EMBL" id="CAD5113091.1"/>
    </source>
</evidence>
<dbReference type="Gene3D" id="3.10.129.10">
    <property type="entry name" value="Hotdog Thioesterase"/>
    <property type="match status" value="2"/>
</dbReference>
<evidence type="ECO:0000256" key="4">
    <source>
        <dbReference type="ARBA" id="ARBA00022946"/>
    </source>
</evidence>
<organism evidence="6 7">
    <name type="scientific">Dimorphilus gyrociliatus</name>
    <dbReference type="NCBI Taxonomy" id="2664684"/>
    <lineage>
        <taxon>Eukaryota</taxon>
        <taxon>Metazoa</taxon>
        <taxon>Spiralia</taxon>
        <taxon>Lophotrochozoa</taxon>
        <taxon>Annelida</taxon>
        <taxon>Polychaeta</taxon>
        <taxon>Polychaeta incertae sedis</taxon>
        <taxon>Dinophilidae</taxon>
        <taxon>Dimorphilus</taxon>
    </lineage>
</organism>
<keyword evidence="7" id="KW-1185">Reference proteome</keyword>
<dbReference type="PROSITE" id="PS51770">
    <property type="entry name" value="HOTDOG_ACOT"/>
    <property type="match status" value="2"/>
</dbReference>
<evidence type="ECO:0000256" key="3">
    <source>
        <dbReference type="ARBA" id="ARBA00022801"/>
    </source>
</evidence>
<dbReference type="InterPro" id="IPR033120">
    <property type="entry name" value="HOTDOG_ACOT"/>
</dbReference>
<name>A0A7I8VA25_9ANNE</name>
<dbReference type="GO" id="GO:0006637">
    <property type="term" value="P:acyl-CoA metabolic process"/>
    <property type="evidence" value="ECO:0007669"/>
    <property type="project" value="TreeGrafter"/>
</dbReference>
<evidence type="ECO:0000256" key="1">
    <source>
        <dbReference type="ARBA" id="ARBA00010458"/>
    </source>
</evidence>
<dbReference type="PANTHER" id="PTHR12655">
    <property type="entry name" value="ACYL-COA THIOESTERASE"/>
    <property type="match status" value="1"/>
</dbReference>
<sequence>MVAKPRTFRDERPQELMEWKMPANQSILPASRMMDSYVECVIPLSTDEQLREKYATFYNTLRVGRLLEDLDVLGVYISFKHNTVHYPGQSRSPYVIVTAAVDQIDIDSRITTLSIEKDVILRGHVTWVGRSSIETTMEDADDIWQGCMIAKFVMVARDPANAKAAIIHPLVCKTPAEKLIFQLGQELKGKRLLESCQSLLKIPPNEEETELIHNLFLQTIDQSTMSFRNITKPKGTKWMNDSKLKNLFLCFPEQRNLYNKVFGGFLMRIAFELAWASQMSHTKSRPVVKSLADISFRKPVDIGSLLYLSSMIVYTKDYDTQIKVNAEVINPMTEERSLTNTFQITFTSAEKVVPIIPASYSEFMMFIDGKRFYNKCNK</sequence>
<dbReference type="Proteomes" id="UP000549394">
    <property type="component" value="Unassembled WGS sequence"/>
</dbReference>
<dbReference type="AlphaFoldDB" id="A0A7I8VA25"/>
<gene>
    <name evidence="6" type="ORF">DGYR_LOCUS2133</name>
</gene>
<keyword evidence="4" id="KW-0809">Transit peptide</keyword>
<evidence type="ECO:0000259" key="5">
    <source>
        <dbReference type="PROSITE" id="PS51770"/>
    </source>
</evidence>
<dbReference type="PANTHER" id="PTHR12655:SF0">
    <property type="entry name" value="ACYL-COENZYME A THIOESTERASE 9, MITOCHONDRIAL"/>
    <property type="match status" value="1"/>
</dbReference>
<feature type="domain" description="HotDog ACOT-type" evidence="5">
    <location>
        <begin position="240"/>
        <end position="352"/>
    </location>
</feature>
<keyword evidence="3" id="KW-0378">Hydrolase</keyword>